<feature type="compositionally biased region" description="Basic and acidic residues" evidence="1">
    <location>
        <begin position="165"/>
        <end position="177"/>
    </location>
</feature>
<feature type="region of interest" description="Disordered" evidence="1">
    <location>
        <begin position="152"/>
        <end position="177"/>
    </location>
</feature>
<dbReference type="KEGG" id="ccin:107273072"/>
<accession>A0AAJ7RS76</accession>
<dbReference type="RefSeq" id="XP_024946148.1">
    <property type="nucleotide sequence ID" value="XM_025090380.1"/>
</dbReference>
<gene>
    <name evidence="3" type="primary">LOC107273072</name>
</gene>
<protein>
    <submittedName>
        <fullName evidence="3">Uncharacterized protein LOC107273072</fullName>
    </submittedName>
</protein>
<name>A0AAJ7RS76_CEPCN</name>
<organism evidence="2 3">
    <name type="scientific">Cephus cinctus</name>
    <name type="common">Wheat stem sawfly</name>
    <dbReference type="NCBI Taxonomy" id="211228"/>
    <lineage>
        <taxon>Eukaryota</taxon>
        <taxon>Metazoa</taxon>
        <taxon>Ecdysozoa</taxon>
        <taxon>Arthropoda</taxon>
        <taxon>Hexapoda</taxon>
        <taxon>Insecta</taxon>
        <taxon>Pterygota</taxon>
        <taxon>Neoptera</taxon>
        <taxon>Endopterygota</taxon>
        <taxon>Hymenoptera</taxon>
        <taxon>Cephoidea</taxon>
        <taxon>Cephidae</taxon>
        <taxon>Cephus</taxon>
    </lineage>
</organism>
<feature type="compositionally biased region" description="Basic and acidic residues" evidence="1">
    <location>
        <begin position="104"/>
        <end position="114"/>
    </location>
</feature>
<feature type="compositionally biased region" description="Basic residues" evidence="1">
    <location>
        <begin position="93"/>
        <end position="103"/>
    </location>
</feature>
<keyword evidence="2" id="KW-1185">Reference proteome</keyword>
<feature type="region of interest" description="Disordered" evidence="1">
    <location>
        <begin position="45"/>
        <end position="69"/>
    </location>
</feature>
<dbReference type="Proteomes" id="UP000694920">
    <property type="component" value="Unplaced"/>
</dbReference>
<dbReference type="AlphaFoldDB" id="A0AAJ7RS76"/>
<evidence type="ECO:0000313" key="3">
    <source>
        <dbReference type="RefSeq" id="XP_024946148.1"/>
    </source>
</evidence>
<evidence type="ECO:0000256" key="1">
    <source>
        <dbReference type="SAM" id="MobiDB-lite"/>
    </source>
</evidence>
<reference evidence="3" key="1">
    <citation type="submission" date="2025-08" db="UniProtKB">
        <authorList>
            <consortium name="RefSeq"/>
        </authorList>
    </citation>
    <scope>IDENTIFICATION</scope>
</reference>
<evidence type="ECO:0000313" key="2">
    <source>
        <dbReference type="Proteomes" id="UP000694920"/>
    </source>
</evidence>
<proteinExistence type="predicted"/>
<feature type="region of interest" description="Disordered" evidence="1">
    <location>
        <begin position="81"/>
        <end position="124"/>
    </location>
</feature>
<dbReference type="GeneID" id="107273072"/>
<sequence length="177" mass="20417">MSSLVWLPDILPKNTFKKLPRYCFLRYTTHRARLVTAMMLCRGAPNGRGFSRSRPKSNGDTRAAIDPPLLRKSRRATTWVRVQVRKCSEKKGKEKQKKHRRVKKNEGGSDEGHDTRRKSSHMDGPWAWISPWARPYEGKWRVGTNQRHSVNTVIGSSQHRGIVSRKAEESKEALSLR</sequence>